<evidence type="ECO:0000313" key="1">
    <source>
        <dbReference type="EMBL" id="EFX01873.1"/>
    </source>
</evidence>
<organism evidence="2">
    <name type="scientific">Grosmannia clavigera (strain kw1407 / UAMH 11150)</name>
    <name type="common">Blue stain fungus</name>
    <name type="synonym">Graphiocladiella clavigera</name>
    <dbReference type="NCBI Taxonomy" id="655863"/>
    <lineage>
        <taxon>Eukaryota</taxon>
        <taxon>Fungi</taxon>
        <taxon>Dikarya</taxon>
        <taxon>Ascomycota</taxon>
        <taxon>Pezizomycotina</taxon>
        <taxon>Sordariomycetes</taxon>
        <taxon>Sordariomycetidae</taxon>
        <taxon>Ophiostomatales</taxon>
        <taxon>Ophiostomataceae</taxon>
        <taxon>Leptographium</taxon>
    </lineage>
</organism>
<dbReference type="AlphaFoldDB" id="F0XKE5"/>
<reference evidence="1 2" key="1">
    <citation type="journal article" date="2011" name="Proc. Natl. Acad. Sci. U.S.A.">
        <title>Genome and transcriptome analyses of the mountain pine beetle-fungal symbiont Grosmannia clavigera, a lodgepole pine pathogen.</title>
        <authorList>
            <person name="DiGuistini S."/>
            <person name="Wang Y."/>
            <person name="Liao N.Y."/>
            <person name="Taylor G."/>
            <person name="Tanguay P."/>
            <person name="Feau N."/>
            <person name="Henrissat B."/>
            <person name="Chan S.K."/>
            <person name="Hesse-Orce U."/>
            <person name="Alamouti S.M."/>
            <person name="Tsui C.K.M."/>
            <person name="Docking R.T."/>
            <person name="Levasseur A."/>
            <person name="Haridas S."/>
            <person name="Robertson G."/>
            <person name="Birol I."/>
            <person name="Holt R.A."/>
            <person name="Marra M.A."/>
            <person name="Hamelin R.C."/>
            <person name="Hirst M."/>
            <person name="Jones S.J.M."/>
            <person name="Bohlmann J."/>
            <person name="Breuil C."/>
        </authorList>
    </citation>
    <scope>NUCLEOTIDE SEQUENCE [LARGE SCALE GENOMIC DNA]</scope>
    <source>
        <strain evidence="2">kw1407 / UAMH 11150</strain>
    </source>
</reference>
<accession>F0XKE5</accession>
<gene>
    <name evidence="1" type="ORF">CMQ_4944</name>
</gene>
<dbReference type="EMBL" id="GL629787">
    <property type="protein sequence ID" value="EFX01873.1"/>
    <property type="molecule type" value="Genomic_DNA"/>
</dbReference>
<dbReference type="GeneID" id="25978211"/>
<keyword evidence="2" id="KW-1185">Reference proteome</keyword>
<proteinExistence type="predicted"/>
<sequence length="74" mass="8090">MWSTLDEADALDSSADLIVGESRVQSCAYLAAPEVGLVVHYSPQEDDALYPRQLGYCPQCSSRICPEEQVELVA</sequence>
<name>F0XKE5_GROCL</name>
<dbReference type="InParanoid" id="F0XKE5"/>
<dbReference type="Proteomes" id="UP000007796">
    <property type="component" value="Unassembled WGS sequence"/>
</dbReference>
<dbReference type="HOGENOM" id="CLU_2688060_0_0_1"/>
<dbReference type="RefSeq" id="XP_014171355.1">
    <property type="nucleotide sequence ID" value="XM_014315880.1"/>
</dbReference>
<protein>
    <submittedName>
        <fullName evidence="1">Uncharacterized protein</fullName>
    </submittedName>
</protein>
<evidence type="ECO:0000313" key="2">
    <source>
        <dbReference type="Proteomes" id="UP000007796"/>
    </source>
</evidence>